<dbReference type="InterPro" id="IPR058545">
    <property type="entry name" value="Beta-prop_EMC1_1st"/>
</dbReference>
<proteinExistence type="predicted"/>
<dbReference type="Proteomes" id="UP000053641">
    <property type="component" value="Unassembled WGS sequence"/>
</dbReference>
<evidence type="ECO:0000313" key="3">
    <source>
        <dbReference type="Proteomes" id="UP000053641"/>
    </source>
</evidence>
<dbReference type="AlphaFoldDB" id="A0A099ZLU8"/>
<reference evidence="2 3" key="1">
    <citation type="submission" date="2014-06" db="EMBL/GenBank/DDBJ databases">
        <title>Genome evolution of avian class.</title>
        <authorList>
            <person name="Zhang G."/>
            <person name="Li C."/>
        </authorList>
    </citation>
    <scope>NUCLEOTIDE SEQUENCE [LARGE SCALE GENOMIC DNA]</scope>
    <source>
        <strain evidence="2">BGI_N309</strain>
    </source>
</reference>
<feature type="non-terminal residue" evidence="2">
    <location>
        <position position="1"/>
    </location>
</feature>
<feature type="non-terminal residue" evidence="2">
    <location>
        <position position="77"/>
    </location>
</feature>
<evidence type="ECO:0000313" key="2">
    <source>
        <dbReference type="EMBL" id="KGL83409.1"/>
    </source>
</evidence>
<evidence type="ECO:0000259" key="1">
    <source>
        <dbReference type="Pfam" id="PF25293"/>
    </source>
</evidence>
<sequence>WVEHLPDSESARYQLLYSRGTGVIHVLGIVPQSHLNVLTFSVEDGEITKQMRVASPWLKSVAGACGVVGEAVLVCVD</sequence>
<feature type="domain" description="EMC1 first beta-propeller" evidence="1">
    <location>
        <begin position="1"/>
        <end position="77"/>
    </location>
</feature>
<keyword evidence="3" id="KW-1185">Reference proteome</keyword>
<dbReference type="Pfam" id="PF25293">
    <property type="entry name" value="Beta-prop_EMC1_N"/>
    <property type="match status" value="1"/>
</dbReference>
<protein>
    <submittedName>
        <fullName evidence="2">ER membrane protein complex subunit 1</fullName>
    </submittedName>
</protein>
<accession>A0A099ZLU8</accession>
<dbReference type="STRING" id="94827.A0A099ZLU8"/>
<organism evidence="2 3">
    <name type="scientific">Tinamus guttatus</name>
    <name type="common">White-throated tinamou</name>
    <dbReference type="NCBI Taxonomy" id="94827"/>
    <lineage>
        <taxon>Eukaryota</taxon>
        <taxon>Metazoa</taxon>
        <taxon>Chordata</taxon>
        <taxon>Craniata</taxon>
        <taxon>Vertebrata</taxon>
        <taxon>Euteleostomi</taxon>
        <taxon>Archelosauria</taxon>
        <taxon>Archosauria</taxon>
        <taxon>Dinosauria</taxon>
        <taxon>Saurischia</taxon>
        <taxon>Theropoda</taxon>
        <taxon>Coelurosauria</taxon>
        <taxon>Aves</taxon>
        <taxon>Palaeognathae</taxon>
        <taxon>Tinamiformes</taxon>
        <taxon>Tinamidae</taxon>
        <taxon>Tinamus</taxon>
    </lineage>
</organism>
<gene>
    <name evidence="2" type="ORF">N309_11068</name>
</gene>
<name>A0A099ZLU8_TINGU</name>
<dbReference type="EMBL" id="KL896380">
    <property type="protein sequence ID" value="KGL83409.1"/>
    <property type="molecule type" value="Genomic_DNA"/>
</dbReference>